<evidence type="ECO:0000256" key="2">
    <source>
        <dbReference type="ARBA" id="ARBA00022428"/>
    </source>
</evidence>
<dbReference type="NCBIfam" id="NF004751">
    <property type="entry name" value="PRK06080.1-3"/>
    <property type="match status" value="1"/>
</dbReference>
<dbReference type="InterPro" id="IPR004657">
    <property type="entry name" value="MenA"/>
</dbReference>
<evidence type="ECO:0000256" key="3">
    <source>
        <dbReference type="ARBA" id="ARBA00022475"/>
    </source>
</evidence>
<evidence type="ECO:0000256" key="1">
    <source>
        <dbReference type="ARBA" id="ARBA00004141"/>
    </source>
</evidence>
<feature type="transmembrane region" description="Helical" evidence="8">
    <location>
        <begin position="145"/>
        <end position="163"/>
    </location>
</feature>
<dbReference type="GO" id="GO:0009234">
    <property type="term" value="P:menaquinone biosynthetic process"/>
    <property type="evidence" value="ECO:0007669"/>
    <property type="project" value="UniProtKB-UniRule"/>
</dbReference>
<evidence type="ECO:0000313" key="10">
    <source>
        <dbReference type="EMBL" id="TVO72563.1"/>
    </source>
</evidence>
<comment type="function">
    <text evidence="8">Conversion of 1,4-dihydroxy-2-naphthoate (DHNA) to demethylmenaquinone (DMK).</text>
</comment>
<comment type="caution">
    <text evidence="10">The sequence shown here is derived from an EMBL/GenBank/DDBJ whole genome shotgun (WGS) entry which is preliminary data.</text>
</comment>
<dbReference type="InterPro" id="IPR044878">
    <property type="entry name" value="UbiA_sf"/>
</dbReference>
<feature type="transmembrane region" description="Helical" evidence="8">
    <location>
        <begin position="37"/>
        <end position="58"/>
    </location>
</feature>
<feature type="transmembrane region" description="Helical" evidence="8">
    <location>
        <begin position="12"/>
        <end position="31"/>
    </location>
</feature>
<dbReference type="PANTHER" id="PTHR13929:SF0">
    <property type="entry name" value="UBIA PRENYLTRANSFERASE DOMAIN-CONTAINING PROTEIN 1"/>
    <property type="match status" value="1"/>
</dbReference>
<keyword evidence="4 8" id="KW-0808">Transferase</keyword>
<dbReference type="InterPro" id="IPR000537">
    <property type="entry name" value="UbiA_prenyltransferase"/>
</dbReference>
<dbReference type="GO" id="GO:0005886">
    <property type="term" value="C:plasma membrane"/>
    <property type="evidence" value="ECO:0007669"/>
    <property type="project" value="UniProtKB-SubCell"/>
</dbReference>
<dbReference type="HAMAP" id="MF_01937">
    <property type="entry name" value="MenA_1"/>
    <property type="match status" value="1"/>
</dbReference>
<dbReference type="GO" id="GO:0042371">
    <property type="term" value="P:vitamin K biosynthetic process"/>
    <property type="evidence" value="ECO:0007669"/>
    <property type="project" value="TreeGrafter"/>
</dbReference>
<gene>
    <name evidence="8" type="primary">menA</name>
    <name evidence="10" type="ORF">FHP88_13025</name>
</gene>
<dbReference type="PANTHER" id="PTHR13929">
    <property type="entry name" value="1,4-DIHYDROXY-2-NAPHTHOATE OCTAPRENYLTRANSFERASE"/>
    <property type="match status" value="1"/>
</dbReference>
<evidence type="ECO:0000256" key="8">
    <source>
        <dbReference type="HAMAP-Rule" id="MF_01937"/>
    </source>
</evidence>
<dbReference type="EC" id="2.5.1.74" evidence="8 9"/>
<dbReference type="PIRSF" id="PIRSF005355">
    <property type="entry name" value="UBIAD1"/>
    <property type="match status" value="1"/>
</dbReference>
<feature type="transmembrane region" description="Helical" evidence="8">
    <location>
        <begin position="238"/>
        <end position="256"/>
    </location>
</feature>
<dbReference type="CDD" id="cd13962">
    <property type="entry name" value="PT_UbiA_UBIAD1"/>
    <property type="match status" value="1"/>
</dbReference>
<evidence type="ECO:0000256" key="9">
    <source>
        <dbReference type="NCBIfam" id="TIGR00751"/>
    </source>
</evidence>
<keyword evidence="11" id="KW-1185">Reference proteome</keyword>
<keyword evidence="3 8" id="KW-1003">Cell membrane</keyword>
<dbReference type="NCBIfam" id="TIGR00751">
    <property type="entry name" value="menA"/>
    <property type="match status" value="1"/>
</dbReference>
<dbReference type="Gene3D" id="1.10.357.140">
    <property type="entry name" value="UbiA prenyltransferase"/>
    <property type="match status" value="1"/>
</dbReference>
<keyword evidence="6 8" id="KW-1133">Transmembrane helix</keyword>
<protein>
    <recommendedName>
        <fullName evidence="8 9">1,4-dihydroxy-2-naphthoate octaprenyltransferase</fullName>
        <shortName evidence="8">DHNA-octaprenyltransferase</shortName>
        <ecNumber evidence="8 9">2.5.1.74</ecNumber>
    </recommendedName>
</protein>
<comment type="subcellular location">
    <subcellularLocation>
        <location evidence="8">Cell membrane</location>
        <topology evidence="8">Multi-pass membrane protein</topology>
    </subcellularLocation>
    <subcellularLocation>
        <location evidence="1">Membrane</location>
        <topology evidence="1">Multi-pass membrane protein</topology>
    </subcellularLocation>
</comment>
<feature type="transmembrane region" description="Helical" evidence="8">
    <location>
        <begin position="169"/>
        <end position="189"/>
    </location>
</feature>
<evidence type="ECO:0000256" key="7">
    <source>
        <dbReference type="ARBA" id="ARBA00023136"/>
    </source>
</evidence>
<sequence>MQTHPWILAIRPKTLGISVVPVLVGTSLAWAETDIILLLPAIAALAAAILIQIGTNLYNDAADFERGADTPDRLGPERATAQGWFSPAQVKRAALISFSGAFVIGIYLAVVGGWPIIIIGLLSLLAGYAYTGGPKPIAYSASGELFVFIFFGLTAVGGSYYLQTSRLSAEALLCAGAIGLLAAAVLLVNNYRDLETDERAAKLTLTHYLGRERARQLYILMLMLPFALPVAFNHHYNGSWLIVLCLPFALWLLQRFSTEPLGKGFNGILANTAKLQLIYGALLSLGLLI</sequence>
<keyword evidence="7 8" id="KW-0472">Membrane</keyword>
<dbReference type="UniPathway" id="UPA00079">
    <property type="reaction ID" value="UER00168"/>
</dbReference>
<dbReference type="Pfam" id="PF01040">
    <property type="entry name" value="UbiA"/>
    <property type="match status" value="1"/>
</dbReference>
<comment type="pathway">
    <text evidence="8">Quinol/quinone metabolism; menaquinone biosynthesis; menaquinol from 1,4-dihydroxy-2-naphthoate: step 1/2.</text>
</comment>
<dbReference type="AlphaFoldDB" id="A0A557S577"/>
<evidence type="ECO:0000256" key="5">
    <source>
        <dbReference type="ARBA" id="ARBA00022692"/>
    </source>
</evidence>
<name>A0A557S577_9GAMM</name>
<comment type="caution">
    <text evidence="8">Lacks conserved residue(s) required for the propagation of feature annotation.</text>
</comment>
<evidence type="ECO:0000313" key="11">
    <source>
        <dbReference type="Proteomes" id="UP000316649"/>
    </source>
</evidence>
<keyword evidence="5 8" id="KW-0812">Transmembrane</keyword>
<organism evidence="10 11">
    <name type="scientific">Sedimenticola selenatireducens</name>
    <dbReference type="NCBI Taxonomy" id="191960"/>
    <lineage>
        <taxon>Bacteria</taxon>
        <taxon>Pseudomonadati</taxon>
        <taxon>Pseudomonadota</taxon>
        <taxon>Gammaproteobacteria</taxon>
        <taxon>Chromatiales</taxon>
        <taxon>Sedimenticolaceae</taxon>
        <taxon>Sedimenticola</taxon>
    </lineage>
</organism>
<dbReference type="Proteomes" id="UP000316649">
    <property type="component" value="Unassembled WGS sequence"/>
</dbReference>
<dbReference type="OrthoDB" id="9767568at2"/>
<accession>A0A557S577</accession>
<evidence type="ECO:0000256" key="6">
    <source>
        <dbReference type="ARBA" id="ARBA00022989"/>
    </source>
</evidence>
<keyword evidence="2 8" id="KW-0474">Menaquinone biosynthesis</keyword>
<dbReference type="GO" id="GO:0046428">
    <property type="term" value="F:1,4-dihydroxy-2-naphthoate polyprenyltransferase activity"/>
    <property type="evidence" value="ECO:0007669"/>
    <property type="project" value="UniProtKB-UniRule"/>
</dbReference>
<proteinExistence type="inferred from homology"/>
<comment type="catalytic activity">
    <reaction evidence="8">
        <text>an all-trans-polyprenyl diphosphate + 1,4-dihydroxy-2-naphthoate + H(+) = a 2-demethylmenaquinol + CO2 + diphosphate</text>
        <dbReference type="Rhea" id="RHEA:26478"/>
        <dbReference type="Rhea" id="RHEA-COMP:9563"/>
        <dbReference type="Rhea" id="RHEA-COMP:9564"/>
        <dbReference type="ChEBI" id="CHEBI:11173"/>
        <dbReference type="ChEBI" id="CHEBI:15378"/>
        <dbReference type="ChEBI" id="CHEBI:16526"/>
        <dbReference type="ChEBI" id="CHEBI:33019"/>
        <dbReference type="ChEBI" id="CHEBI:55437"/>
        <dbReference type="ChEBI" id="CHEBI:58914"/>
        <dbReference type="EC" id="2.5.1.74"/>
    </reaction>
</comment>
<dbReference type="EMBL" id="VMNH01000016">
    <property type="protein sequence ID" value="TVO72563.1"/>
    <property type="molecule type" value="Genomic_DNA"/>
</dbReference>
<evidence type="ECO:0000256" key="4">
    <source>
        <dbReference type="ARBA" id="ARBA00022679"/>
    </source>
</evidence>
<reference evidence="10 11" key="1">
    <citation type="submission" date="2019-07" db="EMBL/GenBank/DDBJ databases">
        <title>The pathways for chlorine oxyanion respiration interact through the shared metabolite chlorate.</title>
        <authorList>
            <person name="Barnum T.P."/>
            <person name="Cheng Y."/>
            <person name="Hill K.A."/>
            <person name="Lucas L.N."/>
            <person name="Carlson H.K."/>
            <person name="Coates J.D."/>
        </authorList>
    </citation>
    <scope>NUCLEOTIDE SEQUENCE [LARGE SCALE GENOMIC DNA]</scope>
    <source>
        <strain evidence="10 11">BK-1</strain>
    </source>
</reference>
<dbReference type="InterPro" id="IPR026046">
    <property type="entry name" value="UBIAD1"/>
</dbReference>
<comment type="similarity">
    <text evidence="8">Belongs to the MenA family. Type 1 subfamily.</text>
</comment>